<comment type="cofactor">
    <cofactor evidence="1 6">
        <name>FAD</name>
        <dbReference type="ChEBI" id="CHEBI:57692"/>
    </cofactor>
</comment>
<keyword evidence="4 6" id="KW-0274">FAD</keyword>
<evidence type="ECO:0000256" key="4">
    <source>
        <dbReference type="ARBA" id="ARBA00022827"/>
    </source>
</evidence>
<dbReference type="PIRSF" id="PIRSF000189">
    <property type="entry name" value="D-aa_oxidase"/>
    <property type="match status" value="1"/>
</dbReference>
<evidence type="ECO:0000313" key="8">
    <source>
        <dbReference type="EMBL" id="ODV80614.1"/>
    </source>
</evidence>
<dbReference type="Proteomes" id="UP000094285">
    <property type="component" value="Unassembled WGS sequence"/>
</dbReference>
<feature type="domain" description="FAD dependent oxidoreductase" evidence="7">
    <location>
        <begin position="4"/>
        <end position="341"/>
    </location>
</feature>
<feature type="binding site" evidence="6">
    <location>
        <position position="188"/>
    </location>
    <ligand>
        <name>FAD</name>
        <dbReference type="ChEBI" id="CHEBI:57692"/>
    </ligand>
</feature>
<accession>A0A1E4SM59</accession>
<keyword evidence="9" id="KW-1185">Reference proteome</keyword>
<dbReference type="Gene3D" id="3.30.9.10">
    <property type="entry name" value="D-Amino Acid Oxidase, subunit A, domain 2"/>
    <property type="match status" value="1"/>
</dbReference>
<reference evidence="9" key="1">
    <citation type="submission" date="2016-05" db="EMBL/GenBank/DDBJ databases">
        <title>Comparative genomics of biotechnologically important yeasts.</title>
        <authorList>
            <consortium name="DOE Joint Genome Institute"/>
            <person name="Riley R."/>
            <person name="Haridas S."/>
            <person name="Wolfe K.H."/>
            <person name="Lopes M.R."/>
            <person name="Hittinger C.T."/>
            <person name="Goker M."/>
            <person name="Salamov A."/>
            <person name="Wisecaver J."/>
            <person name="Long T.M."/>
            <person name="Aerts A.L."/>
            <person name="Barry K."/>
            <person name="Choi C."/>
            <person name="Clum A."/>
            <person name="Coughlan A.Y."/>
            <person name="Deshpande S."/>
            <person name="Douglass A.P."/>
            <person name="Hanson S.J."/>
            <person name="Klenk H.-P."/>
            <person name="Labutti K."/>
            <person name="Lapidus A."/>
            <person name="Lindquist E."/>
            <person name="Lipzen A."/>
            <person name="Meier-Kolthoff J.P."/>
            <person name="Ohm R.A."/>
            <person name="Otillar R.P."/>
            <person name="Pangilinan J."/>
            <person name="Peng Y."/>
            <person name="Rokas A."/>
            <person name="Rosa C.A."/>
            <person name="Scheuner C."/>
            <person name="Sibirny A.A."/>
            <person name="Slot J.C."/>
            <person name="Stielow J.B."/>
            <person name="Sun H."/>
            <person name="Kurtzman C.P."/>
            <person name="Blackwell M."/>
            <person name="Grigoriev I.V."/>
            <person name="Jeffries T.W."/>
        </authorList>
    </citation>
    <scope>NUCLEOTIDE SEQUENCE [LARGE SCALE GENOMIC DNA]</scope>
    <source>
        <strain evidence="9">NRRL Y-17324</strain>
    </source>
</reference>
<feature type="binding site" evidence="6">
    <location>
        <begin position="45"/>
        <end position="46"/>
    </location>
    <ligand>
        <name>FAD</name>
        <dbReference type="ChEBI" id="CHEBI:57692"/>
    </ligand>
</feature>
<dbReference type="STRING" id="984487.A0A1E4SM59"/>
<dbReference type="SUPFAM" id="SSF54373">
    <property type="entry name" value="FAD-linked reductases, C-terminal domain"/>
    <property type="match status" value="1"/>
</dbReference>
<dbReference type="GO" id="GO:0071949">
    <property type="term" value="F:FAD binding"/>
    <property type="evidence" value="ECO:0007669"/>
    <property type="project" value="InterPro"/>
</dbReference>
<sequence length="351" mass="38862">MSNVIVLGAGVCGLTAALELKKAQPHLSITILSHKLPGDIDPEYTSPFAGANWHSFASHQEIELQELDKVGYREFQRLAQDVPEAAVTAVNDYDYFSQADVDQANHPKDLLPWFKDFVDGFRVLDPQELPPGIAFGYVFKGVVITVPLYLNWLVQQNLKLGNQLRRTRKFGSLQEVKDLGADIVINSTGLLAPQLVDLNDSRKNYPVRGQTLLVTNSAANSIAVSSFEGYPNEMLYIMPRKEGGSIIGGCFEESSDTSASEAFTERLLERAARFAPELVDPSFKNNSSRFDVVRVNVGLRPFRDSGVRVEADPHRLWLIHNYGAGGGGYQGSYGFSQRVVELVQRKTSARL</sequence>
<proteinExistence type="inferred from homology"/>
<dbReference type="GO" id="GO:0003884">
    <property type="term" value="F:D-amino-acid oxidase activity"/>
    <property type="evidence" value="ECO:0007669"/>
    <property type="project" value="InterPro"/>
</dbReference>
<dbReference type="AlphaFoldDB" id="A0A1E4SM59"/>
<dbReference type="Pfam" id="PF01266">
    <property type="entry name" value="DAO"/>
    <property type="match status" value="1"/>
</dbReference>
<comment type="similarity">
    <text evidence="2">Belongs to the DAMOX/DASOX family.</text>
</comment>
<protein>
    <submittedName>
        <fullName evidence="8">Nucleotide-binding domain-containing protein</fullName>
    </submittedName>
</protein>
<dbReference type="PANTHER" id="PTHR11530:SF16">
    <property type="entry name" value="D-AMINO ACID OXIDASE (AFU_ORTHOLOGUE AFUA_5G11290)"/>
    <property type="match status" value="1"/>
</dbReference>
<evidence type="ECO:0000256" key="3">
    <source>
        <dbReference type="ARBA" id="ARBA00022630"/>
    </source>
</evidence>
<dbReference type="OrthoDB" id="409956at2759"/>
<gene>
    <name evidence="8" type="ORF">CANTADRAFT_48423</name>
</gene>
<evidence type="ECO:0000313" key="9">
    <source>
        <dbReference type="Proteomes" id="UP000094285"/>
    </source>
</evidence>
<dbReference type="SUPFAM" id="SSF51971">
    <property type="entry name" value="Nucleotide-binding domain"/>
    <property type="match status" value="1"/>
</dbReference>
<dbReference type="RefSeq" id="XP_020065736.1">
    <property type="nucleotide sequence ID" value="XM_020209580.1"/>
</dbReference>
<keyword evidence="5" id="KW-0560">Oxidoreductase</keyword>
<dbReference type="PANTHER" id="PTHR11530">
    <property type="entry name" value="D-AMINO ACID OXIDASE"/>
    <property type="match status" value="1"/>
</dbReference>
<feature type="binding site" evidence="6">
    <location>
        <position position="326"/>
    </location>
    <ligand>
        <name>D-dopa</name>
        <dbReference type="ChEBI" id="CHEBI:149689"/>
    </ligand>
</feature>
<dbReference type="InterPro" id="IPR006076">
    <property type="entry name" value="FAD-dep_OxRdtase"/>
</dbReference>
<evidence type="ECO:0000256" key="5">
    <source>
        <dbReference type="ARBA" id="ARBA00023002"/>
    </source>
</evidence>
<evidence type="ECO:0000256" key="1">
    <source>
        <dbReference type="ARBA" id="ARBA00001974"/>
    </source>
</evidence>
<dbReference type="EMBL" id="KV453910">
    <property type="protein sequence ID" value="ODV80614.1"/>
    <property type="molecule type" value="Genomic_DNA"/>
</dbReference>
<keyword evidence="3" id="KW-0285">Flavoprotein</keyword>
<evidence type="ECO:0000256" key="6">
    <source>
        <dbReference type="PIRSR" id="PIRSR000189-1"/>
    </source>
</evidence>
<dbReference type="GO" id="GO:0005737">
    <property type="term" value="C:cytoplasm"/>
    <property type="evidence" value="ECO:0007669"/>
    <property type="project" value="TreeGrafter"/>
</dbReference>
<dbReference type="Gene3D" id="3.40.50.720">
    <property type="entry name" value="NAD(P)-binding Rossmann-like Domain"/>
    <property type="match status" value="1"/>
</dbReference>
<dbReference type="GeneID" id="30983716"/>
<evidence type="ECO:0000259" key="7">
    <source>
        <dbReference type="Pfam" id="PF01266"/>
    </source>
</evidence>
<evidence type="ECO:0000256" key="2">
    <source>
        <dbReference type="ARBA" id="ARBA00006730"/>
    </source>
</evidence>
<dbReference type="InterPro" id="IPR023209">
    <property type="entry name" value="DAO"/>
</dbReference>
<dbReference type="GO" id="GO:0019478">
    <property type="term" value="P:D-amino acid catabolic process"/>
    <property type="evidence" value="ECO:0007669"/>
    <property type="project" value="TreeGrafter"/>
</dbReference>
<organism evidence="8 9">
    <name type="scientific">Suhomyces tanzawaensis NRRL Y-17324</name>
    <dbReference type="NCBI Taxonomy" id="984487"/>
    <lineage>
        <taxon>Eukaryota</taxon>
        <taxon>Fungi</taxon>
        <taxon>Dikarya</taxon>
        <taxon>Ascomycota</taxon>
        <taxon>Saccharomycotina</taxon>
        <taxon>Pichiomycetes</taxon>
        <taxon>Debaryomycetaceae</taxon>
        <taxon>Suhomyces</taxon>
    </lineage>
</organism>
<name>A0A1E4SM59_9ASCO</name>